<reference evidence="6" key="2">
    <citation type="submission" date="2025-09" db="UniProtKB">
        <authorList>
            <consortium name="Ensembl"/>
        </authorList>
    </citation>
    <scope>IDENTIFICATION</scope>
</reference>
<dbReference type="GO" id="GO:0007165">
    <property type="term" value="P:signal transduction"/>
    <property type="evidence" value="ECO:0007669"/>
    <property type="project" value="TreeGrafter"/>
</dbReference>
<evidence type="ECO:0000313" key="6">
    <source>
        <dbReference type="Ensembl" id="ENSCLMP00005034963.1"/>
    </source>
</evidence>
<dbReference type="GO" id="GO:0009986">
    <property type="term" value="C:cell surface"/>
    <property type="evidence" value="ECO:0007669"/>
    <property type="project" value="TreeGrafter"/>
</dbReference>
<comment type="subcellular location">
    <subcellularLocation>
        <location evidence="1">Secreted</location>
    </subcellularLocation>
</comment>
<feature type="compositionally biased region" description="Basic and acidic residues" evidence="4">
    <location>
        <begin position="157"/>
        <end position="166"/>
    </location>
</feature>
<dbReference type="PANTHER" id="PTHR23192:SF85">
    <property type="entry name" value="GLIOMEDIN"/>
    <property type="match status" value="1"/>
</dbReference>
<dbReference type="AlphaFoldDB" id="A0A8C2ZZQ8"/>
<dbReference type="SMART" id="SM00284">
    <property type="entry name" value="OLF"/>
    <property type="match status" value="1"/>
</dbReference>
<evidence type="ECO:0000313" key="7">
    <source>
        <dbReference type="Proteomes" id="UP000694565"/>
    </source>
</evidence>
<dbReference type="Proteomes" id="UP000694565">
    <property type="component" value="Unplaced"/>
</dbReference>
<sequence>MKEGSGVFLAWKVLLVGMCALLLLSSGGLVFLLVRQKELTEELVRLDAQVQVLSQSCMLQAGVLRPADPAEAGELKKLQRSRRNQEGKPTPSEDEKDMMMLMTYSMVPVKAFMDLCNSSRGLCLAGPAGPPGLPGRAGSSGPQGVPGPEGRRGRRGFPGEKGEPGPKGDAGPPRQKGETYNEILIEGPPGPRGPAGPPGPACPAWYCNEVRNKTIGEHIRQKNMLMDSSPSVTNVENRNSTMNNESPHPVNESTDVLNVTASKKALDTSTRSVSPRPDYRQDMWMETSTENVTEASTTVLTVLPTPHPTHEAPDVFNVSDSEKLRETDKESVSFHKDYNHDTLNNTHNVTEGPIQLTAPLSVDQNSDSFNNSETIIDAHMKSESPTPRPTHNSRDVTDSQKLLDTNMEAESVSFHQDDNHDMLNDTKRENVTDQPIRLLAVPLSVDQSSDSFNTSATVIDAPMQSESPTPRPTHNSRDVTDSQKLLDTNMEAESVSFHQDNNNDMLNDTKREHFTDRLITLLTALLSADQNSDAFNNATEAPTKLLTASPSVDLEREAFNISGNIIKTPMKSECNIRTIKCPENATKMQSTFGAWMSDASRPVGGRYWLADHFSGRVLMEHRNISTLHDTSSKMIDVRRYFQGCGHVVYKRSFYFHNAGTNRLIKFDLITGETHTLIMANSRYHNLNYLFGNSKTYFKFAVDENGLWVIFAEDTDDDDTIVAKINTDSFSVESVIHTGYPTSKAGNAFIVCGVIYFTDDKDRKVTYAFDLKKESPLDASLDLRPGNGILAMLSYYPNRKLLYMWENSSVKICKVKLILTKK</sequence>
<proteinExistence type="predicted"/>
<accession>A0A8C2ZZQ8</accession>
<feature type="region of interest" description="Disordered" evidence="4">
    <location>
        <begin position="229"/>
        <end position="252"/>
    </location>
</feature>
<evidence type="ECO:0000256" key="1">
    <source>
        <dbReference type="ARBA" id="ARBA00004613"/>
    </source>
</evidence>
<evidence type="ECO:0000256" key="2">
    <source>
        <dbReference type="ARBA" id="ARBA00022525"/>
    </source>
</evidence>
<keyword evidence="2" id="KW-0964">Secreted</keyword>
<organism evidence="6 7">
    <name type="scientific">Cyclopterus lumpus</name>
    <name type="common">Lumpsucker</name>
    <dbReference type="NCBI Taxonomy" id="8103"/>
    <lineage>
        <taxon>Eukaryota</taxon>
        <taxon>Metazoa</taxon>
        <taxon>Chordata</taxon>
        <taxon>Craniata</taxon>
        <taxon>Vertebrata</taxon>
        <taxon>Euteleostomi</taxon>
        <taxon>Actinopterygii</taxon>
        <taxon>Neopterygii</taxon>
        <taxon>Teleostei</taxon>
        <taxon>Neoteleostei</taxon>
        <taxon>Acanthomorphata</taxon>
        <taxon>Eupercaria</taxon>
        <taxon>Perciformes</taxon>
        <taxon>Cottioidei</taxon>
        <taxon>Cottales</taxon>
        <taxon>Cyclopteridae</taxon>
        <taxon>Cyclopterus</taxon>
    </lineage>
</organism>
<dbReference type="InterPro" id="IPR008160">
    <property type="entry name" value="Collagen"/>
</dbReference>
<feature type="region of interest" description="Disordered" evidence="4">
    <location>
        <begin position="133"/>
        <end position="177"/>
    </location>
</feature>
<feature type="compositionally biased region" description="Low complexity" evidence="4">
    <location>
        <begin position="134"/>
        <end position="148"/>
    </location>
</feature>
<keyword evidence="7" id="KW-1185">Reference proteome</keyword>
<dbReference type="PROSITE" id="PS51132">
    <property type="entry name" value="OLF"/>
    <property type="match status" value="1"/>
</dbReference>
<dbReference type="Pfam" id="PF02191">
    <property type="entry name" value="OLF"/>
    <property type="match status" value="1"/>
</dbReference>
<dbReference type="Ensembl" id="ENSCLMT00005036385.1">
    <property type="protein sequence ID" value="ENSCLMP00005034963.1"/>
    <property type="gene ID" value="ENSCLMG00005016692.1"/>
</dbReference>
<evidence type="ECO:0000256" key="4">
    <source>
        <dbReference type="SAM" id="MobiDB-lite"/>
    </source>
</evidence>
<feature type="region of interest" description="Disordered" evidence="4">
    <location>
        <begin position="461"/>
        <end position="480"/>
    </location>
</feature>
<dbReference type="Pfam" id="PF01391">
    <property type="entry name" value="Collagen"/>
    <property type="match status" value="1"/>
</dbReference>
<feature type="region of interest" description="Disordered" evidence="4">
    <location>
        <begin position="74"/>
        <end position="98"/>
    </location>
</feature>
<dbReference type="GeneTree" id="ENSGT00940000158020"/>
<dbReference type="PANTHER" id="PTHR23192">
    <property type="entry name" value="OLFACTOMEDIN-RELATED"/>
    <property type="match status" value="1"/>
</dbReference>
<reference evidence="6" key="1">
    <citation type="submission" date="2025-08" db="UniProtKB">
        <authorList>
            <consortium name="Ensembl"/>
        </authorList>
    </citation>
    <scope>IDENTIFICATION</scope>
</reference>
<evidence type="ECO:0000259" key="5">
    <source>
        <dbReference type="PROSITE" id="PS51132"/>
    </source>
</evidence>
<name>A0A8C2ZZQ8_CYCLU</name>
<dbReference type="InterPro" id="IPR050605">
    <property type="entry name" value="Olfactomedin-like_domain"/>
</dbReference>
<dbReference type="InterPro" id="IPR003112">
    <property type="entry name" value="Olfac-like_dom"/>
</dbReference>
<dbReference type="GO" id="GO:0005615">
    <property type="term" value="C:extracellular space"/>
    <property type="evidence" value="ECO:0007669"/>
    <property type="project" value="TreeGrafter"/>
</dbReference>
<evidence type="ECO:0000256" key="3">
    <source>
        <dbReference type="PROSITE-ProRule" id="PRU00446"/>
    </source>
</evidence>
<protein>
    <recommendedName>
        <fullName evidence="5">Olfactomedin-like domain-containing protein</fullName>
    </recommendedName>
</protein>
<feature type="domain" description="Olfactomedin-like" evidence="5">
    <location>
        <begin position="573"/>
        <end position="818"/>
    </location>
</feature>
<comment type="caution">
    <text evidence="3">Lacks conserved residue(s) required for the propagation of feature annotation.</text>
</comment>